<feature type="domain" description="Polyphosphate kinase-2-related" evidence="1">
    <location>
        <begin position="46"/>
        <end position="242"/>
    </location>
</feature>
<protein>
    <submittedName>
        <fullName evidence="2">Polyphosphate kinase 2 (PPK2 family)</fullName>
    </submittedName>
</protein>
<dbReference type="PANTHER" id="PTHR34383:SF3">
    <property type="entry name" value="POLYPHOSPHATE:AMP PHOSPHOTRANSFERASE"/>
    <property type="match status" value="1"/>
</dbReference>
<reference evidence="2 3" key="1">
    <citation type="submission" date="2020-08" db="EMBL/GenBank/DDBJ databases">
        <title>Sequencing the genomes of 1000 actinobacteria strains.</title>
        <authorList>
            <person name="Klenk H.-P."/>
        </authorList>
    </citation>
    <scope>NUCLEOTIDE SEQUENCE [LARGE SCALE GENOMIC DNA]</scope>
    <source>
        <strain evidence="2 3">DSM 46887</strain>
    </source>
</reference>
<dbReference type="Proteomes" id="UP000540685">
    <property type="component" value="Unassembled WGS sequence"/>
</dbReference>
<organism evidence="2 3">
    <name type="scientific">Streptosporangium becharense</name>
    <dbReference type="NCBI Taxonomy" id="1816182"/>
    <lineage>
        <taxon>Bacteria</taxon>
        <taxon>Bacillati</taxon>
        <taxon>Actinomycetota</taxon>
        <taxon>Actinomycetes</taxon>
        <taxon>Streptosporangiales</taxon>
        <taxon>Streptosporangiaceae</taxon>
        <taxon>Streptosporangium</taxon>
    </lineage>
</organism>
<evidence type="ECO:0000259" key="1">
    <source>
        <dbReference type="Pfam" id="PF03976"/>
    </source>
</evidence>
<keyword evidence="3" id="KW-1185">Reference proteome</keyword>
<dbReference type="Gene3D" id="3.40.50.300">
    <property type="entry name" value="P-loop containing nucleotide triphosphate hydrolases"/>
    <property type="match status" value="1"/>
</dbReference>
<dbReference type="SUPFAM" id="SSF52540">
    <property type="entry name" value="P-loop containing nucleoside triphosphate hydrolases"/>
    <property type="match status" value="1"/>
</dbReference>
<evidence type="ECO:0000313" key="2">
    <source>
        <dbReference type="EMBL" id="MBB5822818.1"/>
    </source>
</evidence>
<evidence type="ECO:0000313" key="3">
    <source>
        <dbReference type="Proteomes" id="UP000540685"/>
    </source>
</evidence>
<dbReference type="Pfam" id="PF03976">
    <property type="entry name" value="PPK2"/>
    <property type="match status" value="1"/>
</dbReference>
<dbReference type="GO" id="GO:0016301">
    <property type="term" value="F:kinase activity"/>
    <property type="evidence" value="ECO:0007669"/>
    <property type="project" value="UniProtKB-KW"/>
</dbReference>
<dbReference type="InterPro" id="IPR022488">
    <property type="entry name" value="PPK2-related"/>
</dbReference>
<accession>A0A7W9IMF8</accession>
<dbReference type="InterPro" id="IPR027417">
    <property type="entry name" value="P-loop_NTPase"/>
</dbReference>
<comment type="caution">
    <text evidence="2">The sequence shown here is derived from an EMBL/GenBank/DDBJ whole genome shotgun (WGS) entry which is preliminary data.</text>
</comment>
<dbReference type="PANTHER" id="PTHR34383">
    <property type="entry name" value="POLYPHOSPHATE:AMP PHOSPHOTRANSFERASE-RELATED"/>
    <property type="match status" value="1"/>
</dbReference>
<proteinExistence type="predicted"/>
<dbReference type="AlphaFoldDB" id="A0A7W9IMF8"/>
<gene>
    <name evidence="2" type="ORF">F4562_005880</name>
</gene>
<name>A0A7W9IMF8_9ACTN</name>
<dbReference type="EMBL" id="JACHMP010000001">
    <property type="protein sequence ID" value="MBB5822818.1"/>
    <property type="molecule type" value="Genomic_DNA"/>
</dbReference>
<keyword evidence="2" id="KW-0418">Kinase</keyword>
<dbReference type="RefSeq" id="WP_184548005.1">
    <property type="nucleotide sequence ID" value="NZ_JACHMP010000001.1"/>
</dbReference>
<keyword evidence="2" id="KW-0808">Transferase</keyword>
<sequence length="258" mass="29670">MKRLSEVDLSGKLPKKEAAERLDAALERLLRLRLILGGQIGDKRIGPPLCVVFEGWDASGKGGAIKRLVRPLDPRHVRVAQFSAPTYDEKRHHFLWRFWPALPGWGGMAVFDRSWYGRVLVERVEGFATPEQWSRAYEEIVEFERTLVAEGMIMVKFWLHVSDAEQLRRFQDRATDPLRTWKLTDEDWRNRAKRPEYEAAVEDMLARTDHPKAPWHVVPGDDKRLARVMVVETVCAAVEAELTARGHTLDVPSPQLDD</sequence>